<sequence length="241" mass="25416">MKRQATVAALVVSSVALSGCAAEVGSKSASEDAAMTAETDGTSSVDGAGDANGSQGDDVEDNPGDSEHPEGEHSRAGAGLRGETGATGDEDSGVLPPPGEFDPADLDFELFDPCTEIAPKRLEEIGLEPKILDYRKESGHYFCNIASNGRNFSENILVSAASDSTSFEELGLNEDLRQKDETADSEGIHLFNSELFKESQCNGYLSTSRGTIIIGINDVTPHSSPMKRCQLAADIITNLKK</sequence>
<reference evidence="3 4" key="1">
    <citation type="submission" date="2018-12" db="EMBL/GenBank/DDBJ databases">
        <authorList>
            <consortium name="Pathogen Informatics"/>
        </authorList>
    </citation>
    <scope>NUCLEOTIDE SEQUENCE [LARGE SCALE GENOMIC DNA]</scope>
    <source>
        <strain evidence="3 4">NCTC934</strain>
    </source>
</reference>
<evidence type="ECO:0000313" key="4">
    <source>
        <dbReference type="Proteomes" id="UP000280707"/>
    </source>
</evidence>
<dbReference type="EMBL" id="LR134408">
    <property type="protein sequence ID" value="VEH72560.1"/>
    <property type="molecule type" value="Genomic_DNA"/>
</dbReference>
<feature type="compositionally biased region" description="Basic and acidic residues" evidence="1">
    <location>
        <begin position="65"/>
        <end position="75"/>
    </location>
</feature>
<evidence type="ECO:0000256" key="1">
    <source>
        <dbReference type="SAM" id="MobiDB-lite"/>
    </source>
</evidence>
<accession>A0ABY6TCI1</accession>
<dbReference type="PROSITE" id="PS51257">
    <property type="entry name" value="PROKAR_LIPOPROTEIN"/>
    <property type="match status" value="1"/>
</dbReference>
<gene>
    <name evidence="3" type="ORF">NCTC934_00832</name>
</gene>
<evidence type="ECO:0000256" key="2">
    <source>
        <dbReference type="SAM" id="SignalP"/>
    </source>
</evidence>
<evidence type="ECO:0000313" key="3">
    <source>
        <dbReference type="EMBL" id="VEH72560.1"/>
    </source>
</evidence>
<organism evidence="3 4">
    <name type="scientific">Corynebacterium segmentosum</name>
    <dbReference type="NCBI Taxonomy" id="43990"/>
    <lineage>
        <taxon>Bacteria</taxon>
        <taxon>Bacillati</taxon>
        <taxon>Actinomycetota</taxon>
        <taxon>Actinomycetes</taxon>
        <taxon>Mycobacteriales</taxon>
        <taxon>Corynebacteriaceae</taxon>
        <taxon>Corynebacterium</taxon>
    </lineage>
</organism>
<keyword evidence="2" id="KW-0732">Signal</keyword>
<dbReference type="Proteomes" id="UP000280707">
    <property type="component" value="Chromosome"/>
</dbReference>
<feature type="region of interest" description="Disordered" evidence="1">
    <location>
        <begin position="21"/>
        <end position="105"/>
    </location>
</feature>
<name>A0ABY6TCI1_9CORY</name>
<dbReference type="GeneID" id="81674929"/>
<proteinExistence type="predicted"/>
<keyword evidence="4" id="KW-1185">Reference proteome</keyword>
<evidence type="ECO:0008006" key="5">
    <source>
        <dbReference type="Google" id="ProtNLM"/>
    </source>
</evidence>
<dbReference type="RefSeq" id="WP_023028592.1">
    <property type="nucleotide sequence ID" value="NZ_LR134408.1"/>
</dbReference>
<feature type="chain" id="PRO_5046643927" description="DUF3558 domain-containing protein" evidence="2">
    <location>
        <begin position="22"/>
        <end position="241"/>
    </location>
</feature>
<feature type="signal peptide" evidence="2">
    <location>
        <begin position="1"/>
        <end position="21"/>
    </location>
</feature>
<protein>
    <recommendedName>
        <fullName evidence="5">DUF3558 domain-containing protein</fullName>
    </recommendedName>
</protein>